<dbReference type="Proteomes" id="UP001500751">
    <property type="component" value="Unassembled WGS sequence"/>
</dbReference>
<proteinExistence type="predicted"/>
<sequence>MTTLNGFAYAELSFGADGSTTDPAQSTSAPALALGADVTDLLVLAHGWNNDPPAARNLYDGLTAAMARCGGAPAGLAVLGVLWPAKQYDAAPAVAANIAADPSGQAAEAFVQGVRAQVGADLVAAPAAPSWADPGDQQEMFFGLDPGALLERFGPVEDGVSSVLNLATYYTMKARSAAVGRGLARVLSAARAARPDLRLHLAGHSFGARVMASAVATADPLPVASATLIQGALSHYGFARRWDGVHDGMFRPALVGGRVRGPVVVTYSRHDEVLGIAYALASRLADQADSALGPIGGKHDKFGALGANGALSTPEAVWMGMMGQGGGRYAFAGGSVTNLEASAFIPSHSVIGCTEVGMAVVGAILGGGGGG</sequence>
<organism evidence="1 2">
    <name type="scientific">Catenulispora yoronensis</name>
    <dbReference type="NCBI Taxonomy" id="450799"/>
    <lineage>
        <taxon>Bacteria</taxon>
        <taxon>Bacillati</taxon>
        <taxon>Actinomycetota</taxon>
        <taxon>Actinomycetes</taxon>
        <taxon>Catenulisporales</taxon>
        <taxon>Catenulisporaceae</taxon>
        <taxon>Catenulispora</taxon>
    </lineage>
</organism>
<reference evidence="1 2" key="1">
    <citation type="journal article" date="2019" name="Int. J. Syst. Evol. Microbiol.">
        <title>The Global Catalogue of Microorganisms (GCM) 10K type strain sequencing project: providing services to taxonomists for standard genome sequencing and annotation.</title>
        <authorList>
            <consortium name="The Broad Institute Genomics Platform"/>
            <consortium name="The Broad Institute Genome Sequencing Center for Infectious Disease"/>
            <person name="Wu L."/>
            <person name="Ma J."/>
        </authorList>
    </citation>
    <scope>NUCLEOTIDE SEQUENCE [LARGE SCALE GENOMIC DNA]</scope>
    <source>
        <strain evidence="1 2">JCM 16014</strain>
    </source>
</reference>
<accession>A0ABN2UU05</accession>
<dbReference type="InterPro" id="IPR029058">
    <property type="entry name" value="AB_hydrolase_fold"/>
</dbReference>
<protein>
    <submittedName>
        <fullName evidence="1">Alpha/beta hydrolase</fullName>
    </submittedName>
</protein>
<dbReference type="SUPFAM" id="SSF53474">
    <property type="entry name" value="alpha/beta-Hydrolases"/>
    <property type="match status" value="1"/>
</dbReference>
<evidence type="ECO:0000313" key="1">
    <source>
        <dbReference type="EMBL" id="GAA2043747.1"/>
    </source>
</evidence>
<dbReference type="GO" id="GO:0016787">
    <property type="term" value="F:hydrolase activity"/>
    <property type="evidence" value="ECO:0007669"/>
    <property type="project" value="UniProtKB-KW"/>
</dbReference>
<dbReference type="EMBL" id="BAAAQN010000035">
    <property type="protein sequence ID" value="GAA2043747.1"/>
    <property type="molecule type" value="Genomic_DNA"/>
</dbReference>
<gene>
    <name evidence="1" type="ORF">GCM10009839_53890</name>
</gene>
<dbReference type="RefSeq" id="WP_344668445.1">
    <property type="nucleotide sequence ID" value="NZ_BAAAQN010000035.1"/>
</dbReference>
<name>A0ABN2UU05_9ACTN</name>
<keyword evidence="2" id="KW-1185">Reference proteome</keyword>
<keyword evidence="1" id="KW-0378">Hydrolase</keyword>
<dbReference type="Gene3D" id="3.40.50.1820">
    <property type="entry name" value="alpha/beta hydrolase"/>
    <property type="match status" value="1"/>
</dbReference>
<evidence type="ECO:0000313" key="2">
    <source>
        <dbReference type="Proteomes" id="UP001500751"/>
    </source>
</evidence>
<comment type="caution">
    <text evidence="1">The sequence shown here is derived from an EMBL/GenBank/DDBJ whole genome shotgun (WGS) entry which is preliminary data.</text>
</comment>